<name>A0ABX9ALQ2_9ENTR</name>
<evidence type="ECO:0000259" key="3">
    <source>
        <dbReference type="Pfam" id="PF00496"/>
    </source>
</evidence>
<sequence length="537" mass="60484">MPKYIRFLKDIRFLTRLLIGTLLLGGSLAYAAEPVRGGTLIAVINPAPSVLSSAINNHFSVNAVSPNVFDGLLSYDKEMNPQPSLALSWDTSADGLSVRFNLRPNVKWHDGEPFTSQDIRYSALELWKKLHPRGRTTFANLVDVETPDPLTAIFKLSQPSPILLSALSAAESQVLPAHLYQGSDPLKNPHNIAPIGTGPFRFVSWRRGEFIELARNENYWDQGKPYLDKLIFRLIPDDASRAAAFETGEVKYGPFDPVPLADIARLKKNPTLKITSEGYNWLSPFFTFEFNTQDPILRQVNVRQALAYAIDRQGLIDSAWYGIGKVATSPVPHYQKYFTNDVPHYAYDAKKAEQLLDAAGYPRGANGERFSLFFDYEGNNESLQNTAEFLRQNLKQVGVTLKLRTQDTPSYYRRIYTDYDFQTRAGQFSAMIDPAMGLYRLYGTDSIVKGVPNTNGARYSNPTLDAIIKTTQTDTNPANRLKAFHEWQRIAMTDLPNLPLFELQRQTVYSAHLHGISDTPDQTFSSLKNVWLDKEGQ</sequence>
<dbReference type="EMBL" id="CP081864">
    <property type="protein sequence ID" value="QZN96109.1"/>
    <property type="molecule type" value="Genomic_DNA"/>
</dbReference>
<organism evidence="4 5">
    <name type="scientific">Symbiopectobacterium purcellii</name>
    <dbReference type="NCBI Taxonomy" id="2871826"/>
    <lineage>
        <taxon>Bacteria</taxon>
        <taxon>Pseudomonadati</taxon>
        <taxon>Pseudomonadota</taxon>
        <taxon>Gammaproteobacteria</taxon>
        <taxon>Enterobacterales</taxon>
        <taxon>Enterobacteriaceae</taxon>
    </lineage>
</organism>
<dbReference type="CDD" id="cd08517">
    <property type="entry name" value="PBP2_NikA_DppA_OppA_like_13"/>
    <property type="match status" value="1"/>
</dbReference>
<proteinExistence type="inferred from homology"/>
<accession>A0ABX9ALQ2</accession>
<evidence type="ECO:0000256" key="1">
    <source>
        <dbReference type="ARBA" id="ARBA00005695"/>
    </source>
</evidence>
<dbReference type="SUPFAM" id="SSF53850">
    <property type="entry name" value="Periplasmic binding protein-like II"/>
    <property type="match status" value="1"/>
</dbReference>
<dbReference type="PIRSF" id="PIRSF002741">
    <property type="entry name" value="MppA"/>
    <property type="match status" value="1"/>
</dbReference>
<dbReference type="InterPro" id="IPR000914">
    <property type="entry name" value="SBP_5_dom"/>
</dbReference>
<comment type="similarity">
    <text evidence="1">Belongs to the bacterial solute-binding protein 5 family.</text>
</comment>
<dbReference type="Gene3D" id="3.10.105.10">
    <property type="entry name" value="Dipeptide-binding Protein, Domain 3"/>
    <property type="match status" value="1"/>
</dbReference>
<dbReference type="InterPro" id="IPR039424">
    <property type="entry name" value="SBP_5"/>
</dbReference>
<dbReference type="Pfam" id="PF00496">
    <property type="entry name" value="SBP_bac_5"/>
    <property type="match status" value="1"/>
</dbReference>
<dbReference type="PANTHER" id="PTHR30290:SF38">
    <property type="entry name" value="D,D-DIPEPTIDE-BINDING PERIPLASMIC PROTEIN DDPA-RELATED"/>
    <property type="match status" value="1"/>
</dbReference>
<evidence type="ECO:0000256" key="2">
    <source>
        <dbReference type="ARBA" id="ARBA00022729"/>
    </source>
</evidence>
<evidence type="ECO:0000313" key="5">
    <source>
        <dbReference type="Proteomes" id="UP000825886"/>
    </source>
</evidence>
<dbReference type="InterPro" id="IPR030678">
    <property type="entry name" value="Peptide/Ni-bd"/>
</dbReference>
<reference evidence="4 5" key="1">
    <citation type="submission" date="2021-08" db="EMBL/GenBank/DDBJ databases">
        <title>Culture and genomic analysis of Symbiopectobacterium purcellii sp. nov. gen. nov., isolated from the leafhopper Empoasca decipiens.</title>
        <authorList>
            <person name="Nadal-Jimenez P."/>
            <person name="Siozios S."/>
            <person name="Halliday N."/>
            <person name="Camara M."/>
            <person name="Hurst G.D.D."/>
        </authorList>
    </citation>
    <scope>NUCLEOTIDE SEQUENCE [LARGE SCALE GENOMIC DNA]</scope>
    <source>
        <strain evidence="4 5">SyEd1</strain>
    </source>
</reference>
<dbReference type="Gene3D" id="3.90.76.10">
    <property type="entry name" value="Dipeptide-binding Protein, Domain 1"/>
    <property type="match status" value="1"/>
</dbReference>
<feature type="domain" description="Solute-binding protein family 5" evidence="3">
    <location>
        <begin position="81"/>
        <end position="445"/>
    </location>
</feature>
<dbReference type="PANTHER" id="PTHR30290">
    <property type="entry name" value="PERIPLASMIC BINDING COMPONENT OF ABC TRANSPORTER"/>
    <property type="match status" value="1"/>
</dbReference>
<dbReference type="RefSeq" id="WP_222159172.1">
    <property type="nucleotide sequence ID" value="NZ_CP081864.1"/>
</dbReference>
<dbReference type="Gene3D" id="3.40.190.10">
    <property type="entry name" value="Periplasmic binding protein-like II"/>
    <property type="match status" value="1"/>
</dbReference>
<keyword evidence="2" id="KW-0732">Signal</keyword>
<keyword evidence="5" id="KW-1185">Reference proteome</keyword>
<protein>
    <submittedName>
        <fullName evidence="4">ABC transporter substrate-binding protein</fullName>
    </submittedName>
</protein>
<gene>
    <name evidence="4" type="ORF">K6K13_01030</name>
</gene>
<evidence type="ECO:0000313" key="4">
    <source>
        <dbReference type="EMBL" id="QZN96109.1"/>
    </source>
</evidence>
<dbReference type="Proteomes" id="UP000825886">
    <property type="component" value="Chromosome"/>
</dbReference>